<dbReference type="Proteomes" id="UP000595823">
    <property type="component" value="Chromosome"/>
</dbReference>
<keyword evidence="1" id="KW-0472">Membrane</keyword>
<feature type="transmembrane region" description="Helical" evidence="1">
    <location>
        <begin position="302"/>
        <end position="326"/>
    </location>
</feature>
<feature type="transmembrane region" description="Helical" evidence="1">
    <location>
        <begin position="452"/>
        <end position="484"/>
    </location>
</feature>
<feature type="transmembrane region" description="Helical" evidence="1">
    <location>
        <begin position="372"/>
        <end position="388"/>
    </location>
</feature>
<protein>
    <submittedName>
        <fullName evidence="3">TRAP transporter permease</fullName>
    </submittedName>
</protein>
<sequence length="643" mass="69379">MTLNGWFTEGYKRELIGQKYRLITLIAFLLSVYQIWSVIFSTLHPMNQMSLHLSFILMLTYLIYGYSKKTVLRNGPTVMDYIFVCLAFASGLYYAIHAERIVNRVSIMDPLTNSDIFFGLILVILSIEAVRRTIGFPIVVVVLVFLSYLLWGHQFTGILYHREFPPIEILEELAFSFNGLWGNPMAVAATFVFMFLLFGAFLQKSGAGNFFFDISSAIAGRTRGGAAKIAVLASAFFGSITGSPVANVATTGPFTIPMAKRIGYQSRFAGAVEAAASTGGSFLPPIMGSAAFLMVAVTQMSYTSIIVAALIPGILYYVALMGMVHFEALRKNLPKASDESIPKVKKVLKEGWYYFIPLVILVVFLVNGYSPSLTAFYGILAVIVVSWFRKSTRMGPRKIYEAMADGAKTAIPVTTACAAAGLVIAGIMTTGLGGKLTSIVLGFTQGMLFPTLLLVMVICIILGMGMPVAAAYVLTAMLAAPALIELGVPTLTAHLFIVYFSIISAITPPVAVAAFAAAGIAKASPNMVGFGALRLAIAGLVVPFVFVFEPALLMEGSPGEILLASVTAVIGILTIAAGLIGWLIKPANILERLILVPSGLMIIFPGFTTDFMGILLIAFVYILQRSRKDIPSLRITKQETPIK</sequence>
<evidence type="ECO:0000256" key="1">
    <source>
        <dbReference type="SAM" id="Phobius"/>
    </source>
</evidence>
<evidence type="ECO:0000259" key="2">
    <source>
        <dbReference type="Pfam" id="PF06808"/>
    </source>
</evidence>
<keyword evidence="4" id="KW-1185">Reference proteome</keyword>
<feature type="transmembrane region" description="Helical" evidence="1">
    <location>
        <begin position="22"/>
        <end position="43"/>
    </location>
</feature>
<feature type="transmembrane region" description="Helical" evidence="1">
    <location>
        <begin position="138"/>
        <end position="160"/>
    </location>
</feature>
<feature type="transmembrane region" description="Helical" evidence="1">
    <location>
        <begin position="596"/>
        <end position="623"/>
    </location>
</feature>
<feature type="transmembrane region" description="Helical" evidence="1">
    <location>
        <begin position="49"/>
        <end position="66"/>
    </location>
</feature>
<feature type="transmembrane region" description="Helical" evidence="1">
    <location>
        <begin position="561"/>
        <end position="584"/>
    </location>
</feature>
<dbReference type="Pfam" id="PF06808">
    <property type="entry name" value="DctM"/>
    <property type="match status" value="1"/>
</dbReference>
<keyword evidence="1" id="KW-0812">Transmembrane</keyword>
<feature type="transmembrane region" description="Helical" evidence="1">
    <location>
        <begin position="527"/>
        <end position="549"/>
    </location>
</feature>
<dbReference type="InterPro" id="IPR011853">
    <property type="entry name" value="TRAP_DctM-Dct_fused"/>
</dbReference>
<accession>A0A7T6Z0K8</accession>
<feature type="domain" description="TRAP C4-dicarboxylate transport system permease DctM subunit" evidence="2">
    <location>
        <begin position="122"/>
        <end position="554"/>
    </location>
</feature>
<feature type="transmembrane region" description="Helical" evidence="1">
    <location>
        <begin position="116"/>
        <end position="131"/>
    </location>
</feature>
<dbReference type="PANTHER" id="PTHR43849:SF2">
    <property type="entry name" value="BLL3936 PROTEIN"/>
    <property type="match status" value="1"/>
</dbReference>
<dbReference type="EMBL" id="CP054705">
    <property type="protein sequence ID" value="QQK74740.1"/>
    <property type="molecule type" value="Genomic_DNA"/>
</dbReference>
<feature type="transmembrane region" description="Helical" evidence="1">
    <location>
        <begin position="268"/>
        <end position="296"/>
    </location>
</feature>
<feature type="transmembrane region" description="Helical" evidence="1">
    <location>
        <begin position="409"/>
        <end position="432"/>
    </location>
</feature>
<dbReference type="NCBIfam" id="TIGR02123">
    <property type="entry name" value="TRAP_fused"/>
    <property type="match status" value="1"/>
</dbReference>
<keyword evidence="1" id="KW-1133">Transmembrane helix</keyword>
<evidence type="ECO:0000313" key="3">
    <source>
        <dbReference type="EMBL" id="QQK74740.1"/>
    </source>
</evidence>
<reference evidence="3 4" key="1">
    <citation type="submission" date="2020-06" db="EMBL/GenBank/DDBJ databases">
        <title>Genomic analysis of Salicibibacter sp. NKC5-3.</title>
        <authorList>
            <person name="Oh Y.J."/>
        </authorList>
    </citation>
    <scope>NUCLEOTIDE SEQUENCE [LARGE SCALE GENOMIC DNA]</scope>
    <source>
        <strain evidence="3 4">NKC5-3</strain>
    </source>
</reference>
<feature type="transmembrane region" description="Helical" evidence="1">
    <location>
        <begin position="180"/>
        <end position="202"/>
    </location>
</feature>
<feature type="transmembrane region" description="Helical" evidence="1">
    <location>
        <begin position="496"/>
        <end position="521"/>
    </location>
</feature>
<feature type="transmembrane region" description="Helical" evidence="1">
    <location>
        <begin position="78"/>
        <end position="96"/>
    </location>
</feature>
<dbReference type="InterPro" id="IPR010656">
    <property type="entry name" value="DctM"/>
</dbReference>
<dbReference type="KEGG" id="scia:HUG15_03370"/>
<organism evidence="3 4">
    <name type="scientific">Salicibibacter cibarius</name>
    <dbReference type="NCBI Taxonomy" id="2743000"/>
    <lineage>
        <taxon>Bacteria</taxon>
        <taxon>Bacillati</taxon>
        <taxon>Bacillota</taxon>
        <taxon>Bacilli</taxon>
        <taxon>Bacillales</taxon>
        <taxon>Bacillaceae</taxon>
        <taxon>Salicibibacter</taxon>
    </lineage>
</organism>
<gene>
    <name evidence="3" type="ORF">HUG15_03370</name>
</gene>
<dbReference type="AlphaFoldDB" id="A0A7T6Z0K8"/>
<evidence type="ECO:0000313" key="4">
    <source>
        <dbReference type="Proteomes" id="UP000595823"/>
    </source>
</evidence>
<dbReference type="PANTHER" id="PTHR43849">
    <property type="entry name" value="BLL3936 PROTEIN"/>
    <property type="match status" value="1"/>
</dbReference>
<proteinExistence type="predicted"/>
<name>A0A7T6Z0K8_9BACI</name>